<accession>A0ACB5S9H5</accession>
<comment type="caution">
    <text evidence="1">The sequence shown here is derived from an EMBL/GenBank/DDBJ whole genome shotgun (WGS) entry which is preliminary data.</text>
</comment>
<gene>
    <name evidence="1" type="primary">g215</name>
    <name evidence="1" type="ORF">NpPPO83_00000215</name>
</gene>
<evidence type="ECO:0000313" key="2">
    <source>
        <dbReference type="Proteomes" id="UP001165186"/>
    </source>
</evidence>
<keyword evidence="2" id="KW-1185">Reference proteome</keyword>
<dbReference type="Proteomes" id="UP001165186">
    <property type="component" value="Unassembled WGS sequence"/>
</dbReference>
<evidence type="ECO:0000313" key="1">
    <source>
        <dbReference type="EMBL" id="GME31925.1"/>
    </source>
</evidence>
<name>A0ACB5S9H5_9PEZI</name>
<dbReference type="EMBL" id="BSXG01000059">
    <property type="protein sequence ID" value="GME31925.1"/>
    <property type="molecule type" value="Genomic_DNA"/>
</dbReference>
<sequence length="294" mass="31350">MQFGLFVPTVVGTCLMGLMVALTSLLPETLNYSAGAAQSCDTTPPPKSSGTVRERVRQIPARVRDSTAFLWSNIRVVILVPTYLVHMLMYETNNLLVQYASARFNIAISRATLIIALQSALIIVQLLLILPAVTRFLTARLHTSPQRKDLLLARWSALLLSAGFLGVGLAPTLPLLVAAVPFEVAGWGFMFVTRSLITAFVEPHHVARLYTVLTLVDVAGLMLGAPAFAWLFDRGLEAGGAAAGLPFVVCSAMIAAAGALMLLIRVEDGPTAGAGRREGLLARPEESSGADPES</sequence>
<protein>
    <submittedName>
        <fullName evidence="1">Major facilitator superfamily domain general substrate transporter</fullName>
    </submittedName>
</protein>
<organism evidence="1 2">
    <name type="scientific">Neofusicoccum parvum</name>
    <dbReference type="NCBI Taxonomy" id="310453"/>
    <lineage>
        <taxon>Eukaryota</taxon>
        <taxon>Fungi</taxon>
        <taxon>Dikarya</taxon>
        <taxon>Ascomycota</taxon>
        <taxon>Pezizomycotina</taxon>
        <taxon>Dothideomycetes</taxon>
        <taxon>Dothideomycetes incertae sedis</taxon>
        <taxon>Botryosphaeriales</taxon>
        <taxon>Botryosphaeriaceae</taxon>
        <taxon>Neofusicoccum</taxon>
    </lineage>
</organism>
<proteinExistence type="predicted"/>
<reference evidence="1" key="1">
    <citation type="submission" date="2024-09" db="EMBL/GenBank/DDBJ databases">
        <title>Draft Genome Sequences of Neofusicoccum parvum.</title>
        <authorList>
            <person name="Ashida A."/>
            <person name="Camagna M."/>
            <person name="Tanaka A."/>
            <person name="Takemoto D."/>
        </authorList>
    </citation>
    <scope>NUCLEOTIDE SEQUENCE</scope>
    <source>
        <strain evidence="1">PPO83</strain>
    </source>
</reference>